<dbReference type="RefSeq" id="WP_013759096.1">
    <property type="nucleotide sequence ID" value="NC_015500.1"/>
</dbReference>
<organism evidence="1 2">
    <name type="scientific">Treponema brennaborense (strain DSM 12168 / CIP 105900 / DD5/3)</name>
    <dbReference type="NCBI Taxonomy" id="906968"/>
    <lineage>
        <taxon>Bacteria</taxon>
        <taxon>Pseudomonadati</taxon>
        <taxon>Spirochaetota</taxon>
        <taxon>Spirochaetia</taxon>
        <taxon>Spirochaetales</taxon>
        <taxon>Treponemataceae</taxon>
        <taxon>Treponema</taxon>
    </lineage>
</organism>
<dbReference type="eggNOG" id="COG3550">
    <property type="taxonomic scope" value="Bacteria"/>
</dbReference>
<dbReference type="Proteomes" id="UP000006546">
    <property type="component" value="Chromosome"/>
</dbReference>
<dbReference type="EMBL" id="CP002696">
    <property type="protein sequence ID" value="AEE17392.1"/>
    <property type="molecule type" value="Genomic_DNA"/>
</dbReference>
<dbReference type="OrthoDB" id="9812605at2"/>
<dbReference type="HOGENOM" id="CLU_042516_2_0_12"/>
<protein>
    <recommendedName>
        <fullName evidence="3">HipA domain protein</fullName>
    </recommendedName>
</protein>
<sequence>MTFMKLEDITVLKFDLNEKHYEILRPDLLPLTLRGSLVDTTRTVKADMSSIWFNNQELISTFFYNRSLSVKRENAKYIMNQLHIRQNNDFESRYKAMMLCKALSVADNYWITDSETESWADVNLQDNPLHETLQQIALFGKSLPITGKIRSPEVTGQGAYAKAWYRENGSLYLYKADSPGGNECRREVLASDILDCFNVPHVKYTLGKKEDRVVCACQNMNFDNTSIVDSIELDIWASRNGKDFFSEAKRIDSEMFYKTIVADYLIANSDRHGGNWGFYMNNQMGSLVCMHPLFDHNNAFDEAFMKDPDGGICQLLPGKTQREAALYAISRCDFRCIKPVSRKLFFDEKMYITFMARACELGLYKQQRLSVFDRMFSSGKEAYVPVEIKEDNTVDFWSKAKFLLQRRNNPAHGCENGMPENQSTN</sequence>
<dbReference type="Gene3D" id="1.10.1070.20">
    <property type="match status" value="1"/>
</dbReference>
<keyword evidence="2" id="KW-1185">Reference proteome</keyword>
<dbReference type="AlphaFoldDB" id="F4LJE7"/>
<reference evidence="2" key="1">
    <citation type="submission" date="2011-04" db="EMBL/GenBank/DDBJ databases">
        <title>The complete genome of Treponema brennaborense DSM 12168.</title>
        <authorList>
            <person name="Lucas S."/>
            <person name="Han J."/>
            <person name="Lapidus A."/>
            <person name="Bruce D."/>
            <person name="Goodwin L."/>
            <person name="Pitluck S."/>
            <person name="Peters L."/>
            <person name="Kyrpides N."/>
            <person name="Mavromatis K."/>
            <person name="Ivanova N."/>
            <person name="Mikhailova N."/>
            <person name="Pagani I."/>
            <person name="Teshima H."/>
            <person name="Detter J.C."/>
            <person name="Tapia R."/>
            <person name="Han C."/>
            <person name="Land M."/>
            <person name="Hauser L."/>
            <person name="Markowitz V."/>
            <person name="Cheng J.-F."/>
            <person name="Hugenholtz P."/>
            <person name="Woyke T."/>
            <person name="Wu D."/>
            <person name="Gronow S."/>
            <person name="Wellnitz S."/>
            <person name="Brambilla E."/>
            <person name="Klenk H.-P."/>
            <person name="Eisen J.A."/>
        </authorList>
    </citation>
    <scope>NUCLEOTIDE SEQUENCE [LARGE SCALE GENOMIC DNA]</scope>
    <source>
        <strain evidence="2">DSM 12168 / CIP 105900 / DD5/3</strain>
    </source>
</reference>
<name>F4LJE7_TREBD</name>
<evidence type="ECO:0008006" key="3">
    <source>
        <dbReference type="Google" id="ProtNLM"/>
    </source>
</evidence>
<dbReference type="KEGG" id="tbe:Trebr_1975"/>
<gene>
    <name evidence="1" type="ordered locus">Trebr_1975</name>
</gene>
<dbReference type="STRING" id="906968.Trebr_1975"/>
<evidence type="ECO:0000313" key="1">
    <source>
        <dbReference type="EMBL" id="AEE17392.1"/>
    </source>
</evidence>
<evidence type="ECO:0000313" key="2">
    <source>
        <dbReference type="Proteomes" id="UP000006546"/>
    </source>
</evidence>
<proteinExistence type="predicted"/>
<accession>F4LJE7</accession>